<gene>
    <name evidence="2" type="ORF">STAS_30759</name>
</gene>
<keyword evidence="2" id="KW-0396">Initiation factor</keyword>
<evidence type="ECO:0000256" key="1">
    <source>
        <dbReference type="SAM" id="MobiDB-lite"/>
    </source>
</evidence>
<name>A0A5A7R6D5_STRAF</name>
<proteinExistence type="predicted"/>
<sequence>MEPGLDCQPDTELGHASKHPSIASVQMRVPCEARIEHPSQNPSKGCANGVPSAPKRHIKIEFFILLVALRATPNVVPPIVVVFGQNPHKILGEKQGVVVSEDVPVDSGHIEGDGVPDDARDAEAGGEGRGAGRDDDRGEGVGRIGGGAVQEEEGGVEVGDGAAPEADSGGAREDKEEEGSAAEKAAVGGWLRWWRERRRAAERRAERRRRKSLSRDRVAAKGLGIRAIFFSFFLLHRVLESETVSGGYMGNI</sequence>
<accession>A0A5A7R6D5</accession>
<dbReference type="EMBL" id="BKCP01010515">
    <property type="protein sequence ID" value="GER53245.1"/>
    <property type="molecule type" value="Genomic_DNA"/>
</dbReference>
<reference evidence="3" key="1">
    <citation type="journal article" date="2019" name="Curr. Biol.">
        <title>Genome Sequence of Striga asiatica Provides Insight into the Evolution of Plant Parasitism.</title>
        <authorList>
            <person name="Yoshida S."/>
            <person name="Kim S."/>
            <person name="Wafula E.K."/>
            <person name="Tanskanen J."/>
            <person name="Kim Y.M."/>
            <person name="Honaas L."/>
            <person name="Yang Z."/>
            <person name="Spallek T."/>
            <person name="Conn C.E."/>
            <person name="Ichihashi Y."/>
            <person name="Cheong K."/>
            <person name="Cui S."/>
            <person name="Der J.P."/>
            <person name="Gundlach H."/>
            <person name="Jiao Y."/>
            <person name="Hori C."/>
            <person name="Ishida J.K."/>
            <person name="Kasahara H."/>
            <person name="Kiba T."/>
            <person name="Kim M.S."/>
            <person name="Koo N."/>
            <person name="Laohavisit A."/>
            <person name="Lee Y.H."/>
            <person name="Lumba S."/>
            <person name="McCourt P."/>
            <person name="Mortimer J.C."/>
            <person name="Mutuku J.M."/>
            <person name="Nomura T."/>
            <person name="Sasaki-Sekimoto Y."/>
            <person name="Seto Y."/>
            <person name="Wang Y."/>
            <person name="Wakatake T."/>
            <person name="Sakakibara H."/>
            <person name="Demura T."/>
            <person name="Yamaguchi S."/>
            <person name="Yoneyama K."/>
            <person name="Manabe R.I."/>
            <person name="Nelson D.C."/>
            <person name="Schulman A.H."/>
            <person name="Timko M.P."/>
            <person name="dePamphilis C.W."/>
            <person name="Choi D."/>
            <person name="Shirasu K."/>
        </authorList>
    </citation>
    <scope>NUCLEOTIDE SEQUENCE [LARGE SCALE GENOMIC DNA]</scope>
    <source>
        <strain evidence="3">cv. UVA1</strain>
    </source>
</reference>
<keyword evidence="3" id="KW-1185">Reference proteome</keyword>
<dbReference type="Proteomes" id="UP000325081">
    <property type="component" value="Unassembled WGS sequence"/>
</dbReference>
<dbReference type="AlphaFoldDB" id="A0A5A7R6D5"/>
<feature type="region of interest" description="Disordered" evidence="1">
    <location>
        <begin position="104"/>
        <end position="183"/>
    </location>
</feature>
<feature type="region of interest" description="Disordered" evidence="1">
    <location>
        <begin position="1"/>
        <end position="21"/>
    </location>
</feature>
<organism evidence="2 3">
    <name type="scientific">Striga asiatica</name>
    <name type="common">Asiatic witchweed</name>
    <name type="synonym">Buchnera asiatica</name>
    <dbReference type="NCBI Taxonomy" id="4170"/>
    <lineage>
        <taxon>Eukaryota</taxon>
        <taxon>Viridiplantae</taxon>
        <taxon>Streptophyta</taxon>
        <taxon>Embryophyta</taxon>
        <taxon>Tracheophyta</taxon>
        <taxon>Spermatophyta</taxon>
        <taxon>Magnoliopsida</taxon>
        <taxon>eudicotyledons</taxon>
        <taxon>Gunneridae</taxon>
        <taxon>Pentapetalae</taxon>
        <taxon>asterids</taxon>
        <taxon>lamiids</taxon>
        <taxon>Lamiales</taxon>
        <taxon>Orobanchaceae</taxon>
        <taxon>Buchnereae</taxon>
        <taxon>Striga</taxon>
    </lineage>
</organism>
<feature type="compositionally biased region" description="Basic and acidic residues" evidence="1">
    <location>
        <begin position="130"/>
        <end position="140"/>
    </location>
</feature>
<protein>
    <submittedName>
        <fullName evidence="2">Translation initiation factor IF-2</fullName>
    </submittedName>
</protein>
<dbReference type="GO" id="GO:0003743">
    <property type="term" value="F:translation initiation factor activity"/>
    <property type="evidence" value="ECO:0007669"/>
    <property type="project" value="UniProtKB-KW"/>
</dbReference>
<keyword evidence="2" id="KW-0648">Protein biosynthesis</keyword>
<feature type="compositionally biased region" description="Basic and acidic residues" evidence="1">
    <location>
        <begin position="108"/>
        <end position="123"/>
    </location>
</feature>
<comment type="caution">
    <text evidence="2">The sequence shown here is derived from an EMBL/GenBank/DDBJ whole genome shotgun (WGS) entry which is preliminary data.</text>
</comment>
<evidence type="ECO:0000313" key="3">
    <source>
        <dbReference type="Proteomes" id="UP000325081"/>
    </source>
</evidence>
<evidence type="ECO:0000313" key="2">
    <source>
        <dbReference type="EMBL" id="GER53245.1"/>
    </source>
</evidence>